<dbReference type="GO" id="GO:0071949">
    <property type="term" value="F:FAD binding"/>
    <property type="evidence" value="ECO:0007669"/>
    <property type="project" value="InterPro"/>
</dbReference>
<dbReference type="GO" id="GO:0006744">
    <property type="term" value="P:ubiquinone biosynthetic process"/>
    <property type="evidence" value="ECO:0007669"/>
    <property type="project" value="UniProtKB-UniPathway"/>
</dbReference>
<keyword evidence="10" id="KW-1185">Reference proteome</keyword>
<dbReference type="Pfam" id="PF01494">
    <property type="entry name" value="FAD_binding_3"/>
    <property type="match status" value="1"/>
</dbReference>
<keyword evidence="4" id="KW-0285">Flavoprotein</keyword>
<feature type="domain" description="FAD-binding" evidence="8">
    <location>
        <begin position="12"/>
        <end position="342"/>
    </location>
</feature>
<dbReference type="Gene3D" id="3.50.50.60">
    <property type="entry name" value="FAD/NAD(P)-binding domain"/>
    <property type="match status" value="2"/>
</dbReference>
<dbReference type="STRING" id="1121001.SAMN02745857_04132"/>
<keyword evidence="7" id="KW-0503">Monooxygenase</keyword>
<dbReference type="PANTHER" id="PTHR43876">
    <property type="entry name" value="UBIQUINONE BIOSYNTHESIS MONOOXYGENASE COQ6, MITOCHONDRIAL"/>
    <property type="match status" value="1"/>
</dbReference>
<reference evidence="9 10" key="1">
    <citation type="submission" date="2017-04" db="EMBL/GenBank/DDBJ databases">
        <authorList>
            <person name="Afonso C.L."/>
            <person name="Miller P.J."/>
            <person name="Scott M.A."/>
            <person name="Spackman E."/>
            <person name="Goraichik I."/>
            <person name="Dimitrov K.M."/>
            <person name="Suarez D.L."/>
            <person name="Swayne D.E."/>
        </authorList>
    </citation>
    <scope>NUCLEOTIDE SEQUENCE [LARGE SCALE GENOMIC DNA]</scope>
    <source>
        <strain evidence="9 10">DSM 23236</strain>
    </source>
</reference>
<dbReference type="PANTHER" id="PTHR43876:SF7">
    <property type="entry name" value="UBIQUINONE BIOSYNTHESIS MONOOXYGENASE COQ6, MITOCHONDRIAL"/>
    <property type="match status" value="1"/>
</dbReference>
<keyword evidence="5" id="KW-0274">FAD</keyword>
<evidence type="ECO:0000256" key="6">
    <source>
        <dbReference type="ARBA" id="ARBA00023002"/>
    </source>
</evidence>
<keyword evidence="6" id="KW-0560">Oxidoreductase</keyword>
<comment type="similarity">
    <text evidence="3">Belongs to the UbiH/COQ6 family.</text>
</comment>
<dbReference type="PRINTS" id="PR00420">
    <property type="entry name" value="RNGMNOXGNASE"/>
</dbReference>
<accession>A0A1W1Y1X0</accession>
<dbReference type="NCBIfam" id="TIGR01988">
    <property type="entry name" value="Ubi-OHases"/>
    <property type="match status" value="1"/>
</dbReference>
<comment type="pathway">
    <text evidence="2">Cofactor biosynthesis; ubiquinone biosynthesis.</text>
</comment>
<evidence type="ECO:0000256" key="4">
    <source>
        <dbReference type="ARBA" id="ARBA00022630"/>
    </source>
</evidence>
<protein>
    <submittedName>
        <fullName evidence="9">2-octaprenyl-6-methoxyphenol hydroxylase</fullName>
    </submittedName>
</protein>
<dbReference type="InterPro" id="IPR036188">
    <property type="entry name" value="FAD/NAD-bd_sf"/>
</dbReference>
<evidence type="ECO:0000256" key="7">
    <source>
        <dbReference type="ARBA" id="ARBA00023033"/>
    </source>
</evidence>
<dbReference type="SUPFAM" id="SSF51905">
    <property type="entry name" value="FAD/NAD(P)-binding domain"/>
    <property type="match status" value="1"/>
</dbReference>
<proteinExistence type="inferred from homology"/>
<evidence type="ECO:0000259" key="8">
    <source>
        <dbReference type="Pfam" id="PF01494"/>
    </source>
</evidence>
<dbReference type="UniPathway" id="UPA00232"/>
<dbReference type="EMBL" id="FWXD01000044">
    <property type="protein sequence ID" value="SMC29791.1"/>
    <property type="molecule type" value="Genomic_DNA"/>
</dbReference>
<dbReference type="PROSITE" id="PS01304">
    <property type="entry name" value="UBIH"/>
    <property type="match status" value="1"/>
</dbReference>
<gene>
    <name evidence="9" type="ORF">SAMN02745857_04132</name>
</gene>
<name>A0A1W1Y1X0_9NEIS</name>
<evidence type="ECO:0000313" key="9">
    <source>
        <dbReference type="EMBL" id="SMC29791.1"/>
    </source>
</evidence>
<dbReference type="GO" id="GO:0004497">
    <property type="term" value="F:monooxygenase activity"/>
    <property type="evidence" value="ECO:0007669"/>
    <property type="project" value="UniProtKB-KW"/>
</dbReference>
<sequence>MIVPRLPVHVGIVVVGGGPVGAMLAQRLHAAGQRVLVVEARTEAPADPRTLALSWASRDTLLQAGLWSDTLDATPIERVHVSQAGTLGRTELTAAELGLPVLGFAVGYAGLAAHGLAQLKQGPVPLALGHTVTGLRRLDRYAEVILHGPDGEQAITADLVVLADGGKLVATLDDITQTVKSYEQHAVLARLTPRQPHQGIAYERFADDGPLALLPSGDDYMLIWTQTPEQAAERLDMDDEAFMSAVEARLGGRIAGFERVGPRASWPLALKTLDHVVGRRIVLVGNAAQTLHPVAGQGLNLGLRDADTLATLLANTPATRTGDAATLARYAQLRRRDAGRVTFFTDSLIHLFESPNPLLKHARSLGLLALDHLAPLRRGFARRMVYGAR</sequence>
<dbReference type="InterPro" id="IPR018168">
    <property type="entry name" value="Ubi_Hdrlase_CS"/>
</dbReference>
<comment type="cofactor">
    <cofactor evidence="1">
        <name>FAD</name>
        <dbReference type="ChEBI" id="CHEBI:57692"/>
    </cofactor>
</comment>
<dbReference type="RefSeq" id="WP_084093039.1">
    <property type="nucleotide sequence ID" value="NZ_FWXD01000044.1"/>
</dbReference>
<evidence type="ECO:0000256" key="3">
    <source>
        <dbReference type="ARBA" id="ARBA00005349"/>
    </source>
</evidence>
<evidence type="ECO:0000313" key="10">
    <source>
        <dbReference type="Proteomes" id="UP000192761"/>
    </source>
</evidence>
<dbReference type="InterPro" id="IPR002938">
    <property type="entry name" value="FAD-bd"/>
</dbReference>
<dbReference type="OrthoDB" id="9769565at2"/>
<dbReference type="GO" id="GO:0016705">
    <property type="term" value="F:oxidoreductase activity, acting on paired donors, with incorporation or reduction of molecular oxygen"/>
    <property type="evidence" value="ECO:0007669"/>
    <property type="project" value="InterPro"/>
</dbReference>
<evidence type="ECO:0000256" key="5">
    <source>
        <dbReference type="ARBA" id="ARBA00022827"/>
    </source>
</evidence>
<dbReference type="InterPro" id="IPR010971">
    <property type="entry name" value="UbiH/COQ6"/>
</dbReference>
<evidence type="ECO:0000256" key="2">
    <source>
        <dbReference type="ARBA" id="ARBA00004749"/>
    </source>
</evidence>
<dbReference type="AlphaFoldDB" id="A0A1W1Y1X0"/>
<organism evidence="9 10">
    <name type="scientific">Andreprevotia lacus DSM 23236</name>
    <dbReference type="NCBI Taxonomy" id="1121001"/>
    <lineage>
        <taxon>Bacteria</taxon>
        <taxon>Pseudomonadati</taxon>
        <taxon>Pseudomonadota</taxon>
        <taxon>Betaproteobacteria</taxon>
        <taxon>Neisseriales</taxon>
        <taxon>Chitinibacteraceae</taxon>
        <taxon>Andreprevotia</taxon>
    </lineage>
</organism>
<evidence type="ECO:0000256" key="1">
    <source>
        <dbReference type="ARBA" id="ARBA00001974"/>
    </source>
</evidence>
<dbReference type="Proteomes" id="UP000192761">
    <property type="component" value="Unassembled WGS sequence"/>
</dbReference>
<dbReference type="InterPro" id="IPR051205">
    <property type="entry name" value="UbiH/COQ6_monooxygenase"/>
</dbReference>